<name>A0A5S4F0U9_9ACTN</name>
<reference evidence="9 10" key="1">
    <citation type="submission" date="2019-05" db="EMBL/GenBank/DDBJ databases">
        <title>Draft genome sequence of Nonomuraea turkmeniaca DSM 43926.</title>
        <authorList>
            <person name="Saricaoglu S."/>
            <person name="Isik K."/>
        </authorList>
    </citation>
    <scope>NUCLEOTIDE SEQUENCE [LARGE SCALE GENOMIC DNA]</scope>
    <source>
        <strain evidence="9 10">DSM 43926</strain>
    </source>
</reference>
<evidence type="ECO:0000256" key="2">
    <source>
        <dbReference type="ARBA" id="ARBA00022723"/>
    </source>
</evidence>
<dbReference type="AlphaFoldDB" id="A0A5S4F0U9"/>
<keyword evidence="7" id="KW-0812">Transmembrane</keyword>
<dbReference type="EMBL" id="VCKY01000221">
    <property type="protein sequence ID" value="TMR09692.1"/>
    <property type="molecule type" value="Genomic_DNA"/>
</dbReference>
<keyword evidence="2" id="KW-0479">Metal-binding</keyword>
<evidence type="ECO:0000256" key="3">
    <source>
        <dbReference type="ARBA" id="ARBA00022801"/>
    </source>
</evidence>
<evidence type="ECO:0000256" key="5">
    <source>
        <dbReference type="ARBA" id="ARBA00023049"/>
    </source>
</evidence>
<organism evidence="9 10">
    <name type="scientific">Nonomuraea turkmeniaca</name>
    <dbReference type="NCBI Taxonomy" id="103838"/>
    <lineage>
        <taxon>Bacteria</taxon>
        <taxon>Bacillati</taxon>
        <taxon>Actinomycetota</taxon>
        <taxon>Actinomycetes</taxon>
        <taxon>Streptosporangiales</taxon>
        <taxon>Streptosporangiaceae</taxon>
        <taxon>Nonomuraea</taxon>
    </lineage>
</organism>
<feature type="transmembrane region" description="Helical" evidence="7">
    <location>
        <begin position="278"/>
        <end position="301"/>
    </location>
</feature>
<evidence type="ECO:0000256" key="6">
    <source>
        <dbReference type="RuleBase" id="RU003983"/>
    </source>
</evidence>
<comment type="caution">
    <text evidence="9">The sequence shown here is derived from an EMBL/GenBank/DDBJ whole genome shotgun (WGS) entry which is preliminary data.</text>
</comment>
<dbReference type="CDD" id="cd07326">
    <property type="entry name" value="M56_BlaR1_MecR1_like"/>
    <property type="match status" value="1"/>
</dbReference>
<protein>
    <submittedName>
        <fullName evidence="9">M56 family metallopeptidase</fullName>
    </submittedName>
</protein>
<keyword evidence="10" id="KW-1185">Reference proteome</keyword>
<dbReference type="InterPro" id="IPR052173">
    <property type="entry name" value="Beta-lactam_resp_regulator"/>
</dbReference>
<accession>A0A5S4F0U9</accession>
<sequence length="305" mass="32793">MTGNIAGLIVLAFLMTHLMGPMVMRAGWLRRHAGVAVVVWAGVVASVVVVLLALTGAMLAWPPGPVHSWVEHLRSCLPGHTHSGELATMTLALVSGGMLLRTLCVGAARARHTIAERQRHHDMVRLVARYPDDPNDVCLIEHPALLVYCLPRRSRPIVMTTGALERLDADELSAVLEHERTHLRRRHHLLLAVVDAVQAALPWSATIRHAREELSRLVEMVADDAAAHRYGHAPVIGALRRLGLGSSPPGGLAATGETRQLLDQRIARLESHEVPGRLSVGAAIALALSPALALVIVAVGLQLSC</sequence>
<dbReference type="OrthoDB" id="9785340at2"/>
<dbReference type="GO" id="GO:0006508">
    <property type="term" value="P:proteolysis"/>
    <property type="evidence" value="ECO:0007669"/>
    <property type="project" value="UniProtKB-KW"/>
</dbReference>
<evidence type="ECO:0000256" key="1">
    <source>
        <dbReference type="ARBA" id="ARBA00022670"/>
    </source>
</evidence>
<keyword evidence="7" id="KW-0472">Membrane</keyword>
<keyword evidence="5 6" id="KW-0482">Metalloprotease</keyword>
<feature type="transmembrane region" description="Helical" evidence="7">
    <location>
        <begin position="6"/>
        <end position="23"/>
    </location>
</feature>
<dbReference type="Pfam" id="PF01435">
    <property type="entry name" value="Peptidase_M48"/>
    <property type="match status" value="1"/>
</dbReference>
<comment type="cofactor">
    <cofactor evidence="6">
        <name>Zn(2+)</name>
        <dbReference type="ChEBI" id="CHEBI:29105"/>
    </cofactor>
    <text evidence="6">Binds 1 zinc ion per subunit.</text>
</comment>
<evidence type="ECO:0000313" key="10">
    <source>
        <dbReference type="Proteomes" id="UP000309128"/>
    </source>
</evidence>
<feature type="transmembrane region" description="Helical" evidence="7">
    <location>
        <begin position="86"/>
        <end position="108"/>
    </location>
</feature>
<dbReference type="GO" id="GO:0004222">
    <property type="term" value="F:metalloendopeptidase activity"/>
    <property type="evidence" value="ECO:0007669"/>
    <property type="project" value="InterPro"/>
</dbReference>
<comment type="similarity">
    <text evidence="6">Belongs to the peptidase M48 family.</text>
</comment>
<keyword evidence="4 6" id="KW-0862">Zinc</keyword>
<evidence type="ECO:0000256" key="4">
    <source>
        <dbReference type="ARBA" id="ARBA00022833"/>
    </source>
</evidence>
<gene>
    <name evidence="9" type="ORF">ETD86_42600</name>
</gene>
<keyword evidence="3 6" id="KW-0378">Hydrolase</keyword>
<dbReference type="PANTHER" id="PTHR34978:SF3">
    <property type="entry name" value="SLR0241 PROTEIN"/>
    <property type="match status" value="1"/>
</dbReference>
<evidence type="ECO:0000313" key="9">
    <source>
        <dbReference type="EMBL" id="TMR09692.1"/>
    </source>
</evidence>
<dbReference type="InterPro" id="IPR001915">
    <property type="entry name" value="Peptidase_M48"/>
</dbReference>
<proteinExistence type="inferred from homology"/>
<evidence type="ECO:0000256" key="7">
    <source>
        <dbReference type="SAM" id="Phobius"/>
    </source>
</evidence>
<evidence type="ECO:0000259" key="8">
    <source>
        <dbReference type="Pfam" id="PF01435"/>
    </source>
</evidence>
<dbReference type="GO" id="GO:0046872">
    <property type="term" value="F:metal ion binding"/>
    <property type="evidence" value="ECO:0007669"/>
    <property type="project" value="UniProtKB-KW"/>
</dbReference>
<dbReference type="Proteomes" id="UP000309128">
    <property type="component" value="Unassembled WGS sequence"/>
</dbReference>
<feature type="transmembrane region" description="Helical" evidence="7">
    <location>
        <begin position="35"/>
        <end position="61"/>
    </location>
</feature>
<keyword evidence="7" id="KW-1133">Transmembrane helix</keyword>
<dbReference type="Gene3D" id="3.30.2010.10">
    <property type="entry name" value="Metalloproteases ('zincins'), catalytic domain"/>
    <property type="match status" value="1"/>
</dbReference>
<feature type="domain" description="Peptidase M48" evidence="8">
    <location>
        <begin position="126"/>
        <end position="198"/>
    </location>
</feature>
<dbReference type="RefSeq" id="WP_138672314.1">
    <property type="nucleotide sequence ID" value="NZ_VCKY01000221.1"/>
</dbReference>
<dbReference type="PANTHER" id="PTHR34978">
    <property type="entry name" value="POSSIBLE SENSOR-TRANSDUCER PROTEIN BLAR"/>
    <property type="match status" value="1"/>
</dbReference>
<keyword evidence="1 6" id="KW-0645">Protease</keyword>